<keyword evidence="2 3" id="KW-0479">Metal-binding</keyword>
<dbReference type="InterPro" id="IPR007837">
    <property type="entry name" value="DinB"/>
</dbReference>
<protein>
    <submittedName>
        <fullName evidence="4">Uncharacterized damage-inducible protein DinB (Forms a four-helix bundle)</fullName>
    </submittedName>
</protein>
<evidence type="ECO:0000256" key="2">
    <source>
        <dbReference type="ARBA" id="ARBA00022723"/>
    </source>
</evidence>
<gene>
    <name evidence="4" type="ORF">SAMN05192549_10529</name>
</gene>
<dbReference type="Proteomes" id="UP000184339">
    <property type="component" value="Unassembled WGS sequence"/>
</dbReference>
<keyword evidence="5" id="KW-1185">Reference proteome</keyword>
<dbReference type="Pfam" id="PF05163">
    <property type="entry name" value="DinB"/>
    <property type="match status" value="1"/>
</dbReference>
<dbReference type="EMBL" id="FRCX01000005">
    <property type="protein sequence ID" value="SHN15880.1"/>
    <property type="molecule type" value="Genomic_DNA"/>
</dbReference>
<reference evidence="5" key="1">
    <citation type="submission" date="2016-11" db="EMBL/GenBank/DDBJ databases">
        <authorList>
            <person name="Varghese N."/>
            <person name="Submissions S."/>
        </authorList>
    </citation>
    <scope>NUCLEOTIDE SEQUENCE [LARGE SCALE GENOMIC DNA]</scope>
    <source>
        <strain evidence="5">Sac-22</strain>
    </source>
</reference>
<dbReference type="PANTHER" id="PTHR37302:SF1">
    <property type="entry name" value="PROTEIN DINB"/>
    <property type="match status" value="1"/>
</dbReference>
<dbReference type="RefSeq" id="WP_072784712.1">
    <property type="nucleotide sequence ID" value="NZ_FRCX01000005.1"/>
</dbReference>
<accession>A0A1M7PFT4</accession>
<organism evidence="4 5">
    <name type="scientific">Duganella sacchari</name>
    <dbReference type="NCBI Taxonomy" id="551987"/>
    <lineage>
        <taxon>Bacteria</taxon>
        <taxon>Pseudomonadati</taxon>
        <taxon>Pseudomonadota</taxon>
        <taxon>Betaproteobacteria</taxon>
        <taxon>Burkholderiales</taxon>
        <taxon>Oxalobacteraceae</taxon>
        <taxon>Telluria group</taxon>
        <taxon>Duganella</taxon>
    </lineage>
</organism>
<feature type="binding site" evidence="3">
    <location>
        <position position="151"/>
    </location>
    <ligand>
        <name>a divalent metal cation</name>
        <dbReference type="ChEBI" id="CHEBI:60240"/>
    </ligand>
</feature>
<evidence type="ECO:0000313" key="4">
    <source>
        <dbReference type="EMBL" id="SHN15880.1"/>
    </source>
</evidence>
<dbReference type="STRING" id="551987.SAMN05192549_10529"/>
<evidence type="ECO:0000256" key="3">
    <source>
        <dbReference type="PIRSR" id="PIRSR607837-1"/>
    </source>
</evidence>
<evidence type="ECO:0000313" key="5">
    <source>
        <dbReference type="Proteomes" id="UP000184339"/>
    </source>
</evidence>
<feature type="binding site" evidence="3">
    <location>
        <position position="50"/>
    </location>
    <ligand>
        <name>a divalent metal cation</name>
        <dbReference type="ChEBI" id="CHEBI:60240"/>
    </ligand>
</feature>
<dbReference type="InterPro" id="IPR034660">
    <property type="entry name" value="DinB/YfiT-like"/>
</dbReference>
<dbReference type="Gene3D" id="1.20.120.450">
    <property type="entry name" value="dinb family like domain"/>
    <property type="match status" value="1"/>
</dbReference>
<name>A0A1M7PFT4_9BURK</name>
<comment type="similarity">
    <text evidence="1">Belongs to the DinB family.</text>
</comment>
<proteinExistence type="inferred from homology"/>
<dbReference type="GO" id="GO:0046872">
    <property type="term" value="F:metal ion binding"/>
    <property type="evidence" value="ECO:0007669"/>
    <property type="project" value="UniProtKB-KW"/>
</dbReference>
<dbReference type="AlphaFoldDB" id="A0A1M7PFT4"/>
<dbReference type="SUPFAM" id="SSF109854">
    <property type="entry name" value="DinB/YfiT-like putative metalloenzymes"/>
    <property type="match status" value="1"/>
</dbReference>
<dbReference type="PANTHER" id="PTHR37302">
    <property type="entry name" value="SLR1116 PROTEIN"/>
    <property type="match status" value="1"/>
</dbReference>
<sequence length="178" mass="19508">MSILEHIALLARYNADMNQKLYDAAAQLSQDELTADRSAFFGSLCGTMNHMLAGDTIWLKRFAAHPAAFPALQAMHDIPLPSGSLRHTFGDSVAALRPYREQLDAMILALAPQLQPGHVDGTLEYRSTQGVLFHKHFGSVLLHFFNHQTHHRGQASTLLTQAGIDIGVTDLLAWVPGA</sequence>
<dbReference type="OrthoDB" id="9807509at2"/>
<evidence type="ECO:0000256" key="1">
    <source>
        <dbReference type="ARBA" id="ARBA00008635"/>
    </source>
</evidence>
<feature type="binding site" evidence="3">
    <location>
        <position position="147"/>
    </location>
    <ligand>
        <name>a divalent metal cation</name>
        <dbReference type="ChEBI" id="CHEBI:60240"/>
    </ligand>
</feature>